<feature type="domain" description="AAA+ ATPase" evidence="2">
    <location>
        <begin position="44"/>
        <end position="219"/>
    </location>
</feature>
<evidence type="ECO:0000313" key="4">
    <source>
        <dbReference type="Proteomes" id="UP001166293"/>
    </source>
</evidence>
<name>A0ABS6N2E1_9RHOB</name>
<dbReference type="PANTHER" id="PTHR11669:SF8">
    <property type="entry name" value="DNA POLYMERASE III SUBUNIT DELTA"/>
    <property type="match status" value="1"/>
</dbReference>
<dbReference type="NCBIfam" id="NF005677">
    <property type="entry name" value="PRK07471.1"/>
    <property type="match status" value="1"/>
</dbReference>
<keyword evidence="3" id="KW-0808">Transferase</keyword>
<evidence type="ECO:0000256" key="1">
    <source>
        <dbReference type="SAM" id="MobiDB-lite"/>
    </source>
</evidence>
<dbReference type="InterPro" id="IPR050238">
    <property type="entry name" value="DNA_Rep/Repair_Clamp_Loader"/>
</dbReference>
<evidence type="ECO:0000259" key="2">
    <source>
        <dbReference type="SMART" id="SM00382"/>
    </source>
</evidence>
<accession>A0ABS6N2E1</accession>
<dbReference type="PANTHER" id="PTHR11669">
    <property type="entry name" value="REPLICATION FACTOR C / DNA POLYMERASE III GAMMA-TAU SUBUNIT"/>
    <property type="match status" value="1"/>
</dbReference>
<sequence>MTDTADIPDPTQLDGAPHPRETARLLGQGQAEAGFLDAFATGRLHHGWLLTGPRGVGKATLAWRIARFLLATPLEQEDGLFGAPPPPNSLDIDPDHPVARRIRARSEPGVFLLRRFGKGPDSNPDLRLQNFQKGDFSSEIRVPEVREMARFLHRSAADGGRRVVIVDDADALNTNAANALLKLLEEPPADTVMLLISHQPAGLLPTIRSRCRTLRLASLSAEDMAAALEQAGAQIPVEETTALSALSGGSVGSAFQLHEAGGLALYADLVSLLGSLPRLDRPRLLALAESCAGRGKEARLDLVLSLTDLLAARLARSGVIGAPPEHEAVRGESEVLRRLAPDPATGRRWAEAVQVAGDRARHARAVNVDSAALVTDLFLTLSRAV</sequence>
<keyword evidence="3" id="KW-0548">Nucleotidyltransferase</keyword>
<protein>
    <submittedName>
        <fullName evidence="3">DNA polymerase III subunit delta</fullName>
        <ecNumber evidence="3">2.7.7.7</ecNumber>
    </submittedName>
</protein>
<dbReference type="InterPro" id="IPR003593">
    <property type="entry name" value="AAA+_ATPase"/>
</dbReference>
<proteinExistence type="predicted"/>
<dbReference type="RefSeq" id="WP_217776073.1">
    <property type="nucleotide sequence ID" value="NZ_JAHRWL010000001.1"/>
</dbReference>
<dbReference type="Pfam" id="PF13177">
    <property type="entry name" value="DNA_pol3_delta2"/>
    <property type="match status" value="1"/>
</dbReference>
<dbReference type="GO" id="GO:0003887">
    <property type="term" value="F:DNA-directed DNA polymerase activity"/>
    <property type="evidence" value="ECO:0007669"/>
    <property type="project" value="UniProtKB-EC"/>
</dbReference>
<dbReference type="EC" id="2.7.7.7" evidence="3"/>
<dbReference type="SMART" id="SM00382">
    <property type="entry name" value="AAA"/>
    <property type="match status" value="1"/>
</dbReference>
<dbReference type="EMBL" id="JAHRWL010000001">
    <property type="protein sequence ID" value="MBV2358189.1"/>
    <property type="molecule type" value="Genomic_DNA"/>
</dbReference>
<reference evidence="3" key="1">
    <citation type="submission" date="2021-06" db="EMBL/GenBank/DDBJ databases">
        <title>Thalassococcus sp. CAU 1522 isolated from sea sand, Republic of Korea.</title>
        <authorList>
            <person name="Kim W."/>
        </authorList>
    </citation>
    <scope>NUCLEOTIDE SEQUENCE</scope>
    <source>
        <strain evidence="3">CAU 1522</strain>
    </source>
</reference>
<comment type="caution">
    <text evidence="3">The sequence shown here is derived from an EMBL/GenBank/DDBJ whole genome shotgun (WGS) entry which is preliminary data.</text>
</comment>
<keyword evidence="4" id="KW-1185">Reference proteome</keyword>
<dbReference type="Proteomes" id="UP001166293">
    <property type="component" value="Unassembled WGS sequence"/>
</dbReference>
<evidence type="ECO:0000313" key="3">
    <source>
        <dbReference type="EMBL" id="MBV2358189.1"/>
    </source>
</evidence>
<feature type="region of interest" description="Disordered" evidence="1">
    <location>
        <begin position="1"/>
        <end position="20"/>
    </location>
</feature>
<organism evidence="3 4">
    <name type="scientific">Thalassococcus arenae</name>
    <dbReference type="NCBI Taxonomy" id="2851652"/>
    <lineage>
        <taxon>Bacteria</taxon>
        <taxon>Pseudomonadati</taxon>
        <taxon>Pseudomonadota</taxon>
        <taxon>Alphaproteobacteria</taxon>
        <taxon>Rhodobacterales</taxon>
        <taxon>Roseobacteraceae</taxon>
        <taxon>Thalassococcus</taxon>
    </lineage>
</organism>
<gene>
    <name evidence="3" type="ORF">KUH32_00240</name>
</gene>